<dbReference type="NCBIfam" id="TIGR00287">
    <property type="entry name" value="cas1"/>
    <property type="match status" value="1"/>
</dbReference>
<dbReference type="PANTHER" id="PTHR34353:SF2">
    <property type="entry name" value="CRISPR-ASSOCIATED ENDONUCLEASE CAS1 1"/>
    <property type="match status" value="1"/>
</dbReference>
<sequence length="275" mass="30074">MAQDDGEVTLAIEDIAWLVLDTPQVSVTGALLSTLVESGVAMIVPDARHHPAGVLLSFHQHHAQAHIAHLQTGITQPLKKRLWQGLVVAKIRNQAALLNQLGRPQAKAVFAMADRVGSGDPDNIEAQAARAYWSALFSDFTRADEADRRNALLNYGYAVVRAGLARACVASGLLPAFGIHHASRSNAFNLVDDLIEPFRPFVDRVAHDRAMDHRSDDLTIDDRRHMAAILHQNAAIGRDRMSILAATEIVTMSMVRTMEHNSAALLQTPIWPGED</sequence>
<comment type="subunit">
    <text evidence="9">Homodimer, forms a heterotetramer with a Cas2 homodimer.</text>
</comment>
<dbReference type="Pfam" id="PF01867">
    <property type="entry name" value="Cas_Cas1"/>
    <property type="match status" value="1"/>
</dbReference>
<dbReference type="InterPro" id="IPR002729">
    <property type="entry name" value="CRISPR-assoc_Cas1"/>
</dbReference>
<evidence type="ECO:0000256" key="7">
    <source>
        <dbReference type="ARBA" id="ARBA00023125"/>
    </source>
</evidence>
<dbReference type="Proteomes" id="UP001413721">
    <property type="component" value="Unassembled WGS sequence"/>
</dbReference>
<evidence type="ECO:0000313" key="10">
    <source>
        <dbReference type="EMBL" id="MEN2988458.1"/>
    </source>
</evidence>
<keyword evidence="4" id="KW-0378">Hydrolase</keyword>
<keyword evidence="7" id="KW-0238">DNA-binding</keyword>
<keyword evidence="8" id="KW-0464">Manganese</keyword>
<keyword evidence="5" id="KW-0460">Magnesium</keyword>
<evidence type="ECO:0000256" key="1">
    <source>
        <dbReference type="ARBA" id="ARBA00022722"/>
    </source>
</evidence>
<proteinExistence type="predicted"/>
<dbReference type="PANTHER" id="PTHR34353">
    <property type="entry name" value="CRISPR-ASSOCIATED ENDONUCLEASE CAS1 1"/>
    <property type="match status" value="1"/>
</dbReference>
<dbReference type="Gene3D" id="1.20.120.920">
    <property type="entry name" value="CRISPR-associated endonuclease Cas1, C-terminal domain"/>
    <property type="match status" value="1"/>
</dbReference>
<reference evidence="10 11" key="1">
    <citation type="submission" date="2024-03" db="EMBL/GenBank/DDBJ databases">
        <title>High-quality draft genome sequencing of Tistrella sp. BH-R2-4.</title>
        <authorList>
            <person name="Dong C."/>
        </authorList>
    </citation>
    <scope>NUCLEOTIDE SEQUENCE [LARGE SCALE GENOMIC DNA]</scope>
    <source>
        <strain evidence="10 11">BH-R2-4</strain>
    </source>
</reference>
<evidence type="ECO:0000256" key="3">
    <source>
        <dbReference type="ARBA" id="ARBA00022759"/>
    </source>
</evidence>
<accession>A0ABU9YI39</accession>
<evidence type="ECO:0000256" key="8">
    <source>
        <dbReference type="ARBA" id="ARBA00023211"/>
    </source>
</evidence>
<gene>
    <name evidence="10" type="primary">cas1</name>
    <name evidence="10" type="ORF">WG926_09100</name>
</gene>
<evidence type="ECO:0000256" key="5">
    <source>
        <dbReference type="ARBA" id="ARBA00022842"/>
    </source>
</evidence>
<protein>
    <submittedName>
        <fullName evidence="10">Type II CRISPR-associated endonuclease Cas1</fullName>
    </submittedName>
</protein>
<dbReference type="InterPro" id="IPR019855">
    <property type="entry name" value="CRISPR-assoc_Cas1_NMENI"/>
</dbReference>
<evidence type="ECO:0000256" key="9">
    <source>
        <dbReference type="ARBA" id="ARBA00038592"/>
    </source>
</evidence>
<keyword evidence="1" id="KW-0540">Nuclease</keyword>
<dbReference type="EMBL" id="JBBKTW010000003">
    <property type="protein sequence ID" value="MEN2988458.1"/>
    <property type="molecule type" value="Genomic_DNA"/>
</dbReference>
<name>A0ABU9YI39_9PROT</name>
<dbReference type="InterPro" id="IPR042206">
    <property type="entry name" value="CRISPR-assoc_Cas1_C"/>
</dbReference>
<organism evidence="10 11">
    <name type="scientific">Tistrella arctica</name>
    <dbReference type="NCBI Taxonomy" id="3133430"/>
    <lineage>
        <taxon>Bacteria</taxon>
        <taxon>Pseudomonadati</taxon>
        <taxon>Pseudomonadota</taxon>
        <taxon>Alphaproteobacteria</taxon>
        <taxon>Geminicoccales</taxon>
        <taxon>Geminicoccaceae</taxon>
        <taxon>Tistrella</taxon>
    </lineage>
</organism>
<keyword evidence="6" id="KW-0051">Antiviral defense</keyword>
<keyword evidence="3 10" id="KW-0255">Endonuclease</keyword>
<keyword evidence="11" id="KW-1185">Reference proteome</keyword>
<comment type="caution">
    <text evidence="10">The sequence shown here is derived from an EMBL/GenBank/DDBJ whole genome shotgun (WGS) entry which is preliminary data.</text>
</comment>
<keyword evidence="2" id="KW-0479">Metal-binding</keyword>
<evidence type="ECO:0000256" key="2">
    <source>
        <dbReference type="ARBA" id="ARBA00022723"/>
    </source>
</evidence>
<dbReference type="InterPro" id="IPR050646">
    <property type="entry name" value="Cas1"/>
</dbReference>
<evidence type="ECO:0000256" key="4">
    <source>
        <dbReference type="ARBA" id="ARBA00022801"/>
    </source>
</evidence>
<evidence type="ECO:0000313" key="11">
    <source>
        <dbReference type="Proteomes" id="UP001413721"/>
    </source>
</evidence>
<dbReference type="NCBIfam" id="TIGR03639">
    <property type="entry name" value="cas1_NMENI"/>
    <property type="match status" value="1"/>
</dbReference>
<dbReference type="GO" id="GO:0004519">
    <property type="term" value="F:endonuclease activity"/>
    <property type="evidence" value="ECO:0007669"/>
    <property type="project" value="UniProtKB-KW"/>
</dbReference>
<evidence type="ECO:0000256" key="6">
    <source>
        <dbReference type="ARBA" id="ARBA00023118"/>
    </source>
</evidence>